<evidence type="ECO:0000313" key="1">
    <source>
        <dbReference type="EMBL" id="KAI8543105.1"/>
    </source>
</evidence>
<comment type="caution">
    <text evidence="1">The sequence shown here is derived from an EMBL/GenBank/DDBJ whole genome shotgun (WGS) entry which is preliminary data.</text>
</comment>
<protein>
    <submittedName>
        <fullName evidence="1">Uncharacterized protein</fullName>
    </submittedName>
</protein>
<accession>A0ACC0MQD3</accession>
<name>A0ACC0MQD3_RHOML</name>
<keyword evidence="2" id="KW-1185">Reference proteome</keyword>
<proteinExistence type="predicted"/>
<gene>
    <name evidence="1" type="ORF">RHMOL_Rhmol08G0192600</name>
</gene>
<dbReference type="EMBL" id="CM046395">
    <property type="protein sequence ID" value="KAI8543105.1"/>
    <property type="molecule type" value="Genomic_DNA"/>
</dbReference>
<organism evidence="1 2">
    <name type="scientific">Rhododendron molle</name>
    <name type="common">Chinese azalea</name>
    <name type="synonym">Azalea mollis</name>
    <dbReference type="NCBI Taxonomy" id="49168"/>
    <lineage>
        <taxon>Eukaryota</taxon>
        <taxon>Viridiplantae</taxon>
        <taxon>Streptophyta</taxon>
        <taxon>Embryophyta</taxon>
        <taxon>Tracheophyta</taxon>
        <taxon>Spermatophyta</taxon>
        <taxon>Magnoliopsida</taxon>
        <taxon>eudicotyledons</taxon>
        <taxon>Gunneridae</taxon>
        <taxon>Pentapetalae</taxon>
        <taxon>asterids</taxon>
        <taxon>Ericales</taxon>
        <taxon>Ericaceae</taxon>
        <taxon>Ericoideae</taxon>
        <taxon>Rhodoreae</taxon>
        <taxon>Rhododendron</taxon>
    </lineage>
</organism>
<reference evidence="1" key="1">
    <citation type="submission" date="2022-02" db="EMBL/GenBank/DDBJ databases">
        <title>Plant Genome Project.</title>
        <authorList>
            <person name="Zhang R.-G."/>
        </authorList>
    </citation>
    <scope>NUCLEOTIDE SEQUENCE</scope>
    <source>
        <strain evidence="1">AT1</strain>
    </source>
</reference>
<evidence type="ECO:0000313" key="2">
    <source>
        <dbReference type="Proteomes" id="UP001062846"/>
    </source>
</evidence>
<sequence>MTMVLTKHLGNSRKCWAHCLGQVSVDHNSPLWAQDQVSEGLDLTITEIDISDDEAGPRAPVVLPSTSVIHGQQEAGSSFAAIIVADLLGPTNLPTPTDSVDYANPVAPANPATPVIDVDQEMIAPAA</sequence>
<dbReference type="Proteomes" id="UP001062846">
    <property type="component" value="Chromosome 8"/>
</dbReference>